<proteinExistence type="predicted"/>
<evidence type="ECO:0000313" key="2">
    <source>
        <dbReference type="Proteomes" id="UP000664369"/>
    </source>
</evidence>
<comment type="caution">
    <text evidence="1">The sequence shown here is derived from an EMBL/GenBank/DDBJ whole genome shotgun (WGS) entry which is preliminary data.</text>
</comment>
<dbReference type="EMBL" id="JAGETZ010000011">
    <property type="protein sequence ID" value="MBO2011519.1"/>
    <property type="molecule type" value="Genomic_DNA"/>
</dbReference>
<name>A0ABS3QJU4_9BACT</name>
<organism evidence="1 2">
    <name type="scientific">Hymenobacter negativus</name>
    <dbReference type="NCBI Taxonomy" id="2795026"/>
    <lineage>
        <taxon>Bacteria</taxon>
        <taxon>Pseudomonadati</taxon>
        <taxon>Bacteroidota</taxon>
        <taxon>Cytophagia</taxon>
        <taxon>Cytophagales</taxon>
        <taxon>Hymenobacteraceae</taxon>
        <taxon>Hymenobacter</taxon>
    </lineage>
</organism>
<accession>A0ABS3QJU4</accession>
<sequence>MQTATPIKRHYTIADATMRQDMRTMHEHYASHAAAFQAFNPEFDAAFGTDWLAAIDAADAEPDHTVRTGELMEDTAEVTDVMDRARAGVQTLFYYVGRAFPHNAGRMATYGRSSYEAARKQHDQMRSLLQTAFTSATRDHAALAAKGYTAAQLAALGTLVTELADTNTTQEVTKGTNTEGRDHYVTVQNLAYGYGQEVSAAAKVLFAADAATLKLFRLSGPAPAAHETHELTVAPEDTGSVLLSTPLLATTKLHLRLAVPAPHQEAVVGRAVAPGSKIFTFVTLTQEVSELDVTAAALGASGQYVLVQNGSPAAVHVEITVLG</sequence>
<gene>
    <name evidence="1" type="ORF">J4E00_20810</name>
</gene>
<evidence type="ECO:0000313" key="1">
    <source>
        <dbReference type="EMBL" id="MBO2011519.1"/>
    </source>
</evidence>
<reference evidence="1 2" key="1">
    <citation type="submission" date="2021-03" db="EMBL/GenBank/DDBJ databases">
        <authorList>
            <person name="Kim M.K."/>
        </authorList>
    </citation>
    <scope>NUCLEOTIDE SEQUENCE [LARGE SCALE GENOMIC DNA]</scope>
    <source>
        <strain evidence="1 2">BT442</strain>
    </source>
</reference>
<protein>
    <submittedName>
        <fullName evidence="1">Uncharacterized protein</fullName>
    </submittedName>
</protein>
<dbReference type="Proteomes" id="UP000664369">
    <property type="component" value="Unassembled WGS sequence"/>
</dbReference>
<dbReference type="RefSeq" id="WP_208177207.1">
    <property type="nucleotide sequence ID" value="NZ_JAGETZ010000011.1"/>
</dbReference>
<keyword evidence="2" id="KW-1185">Reference proteome</keyword>